<evidence type="ECO:0000313" key="1">
    <source>
        <dbReference type="EMBL" id="GAI99752.1"/>
    </source>
</evidence>
<proteinExistence type="predicted"/>
<comment type="caution">
    <text evidence="1">The sequence shown here is derived from an EMBL/GenBank/DDBJ whole genome shotgun (WGS) entry which is preliminary data.</text>
</comment>
<dbReference type="EMBL" id="BARW01015859">
    <property type="protein sequence ID" value="GAI99752.1"/>
    <property type="molecule type" value="Genomic_DNA"/>
</dbReference>
<feature type="non-terminal residue" evidence="1">
    <location>
        <position position="1"/>
    </location>
</feature>
<sequence length="92" mass="10284">EIRSIDIILSDVGAETQEVIKKVVKKYLIKDKKIFISVNSKEEASEIQRIVSRDSGRILSMVSHSKTLEDYFSSLVTSTNMESRSANSSNSS</sequence>
<gene>
    <name evidence="1" type="ORF">S12H4_27746</name>
</gene>
<protein>
    <submittedName>
        <fullName evidence="1">Uncharacterized protein</fullName>
    </submittedName>
</protein>
<accession>X1T349</accession>
<dbReference type="AlphaFoldDB" id="X1T349"/>
<organism evidence="1">
    <name type="scientific">marine sediment metagenome</name>
    <dbReference type="NCBI Taxonomy" id="412755"/>
    <lineage>
        <taxon>unclassified sequences</taxon>
        <taxon>metagenomes</taxon>
        <taxon>ecological metagenomes</taxon>
    </lineage>
</organism>
<name>X1T349_9ZZZZ</name>
<reference evidence="1" key="1">
    <citation type="journal article" date="2014" name="Front. Microbiol.">
        <title>High frequency of phylogenetically diverse reductive dehalogenase-homologous genes in deep subseafloor sedimentary metagenomes.</title>
        <authorList>
            <person name="Kawai M."/>
            <person name="Futagami T."/>
            <person name="Toyoda A."/>
            <person name="Takaki Y."/>
            <person name="Nishi S."/>
            <person name="Hori S."/>
            <person name="Arai W."/>
            <person name="Tsubouchi T."/>
            <person name="Morono Y."/>
            <person name="Uchiyama I."/>
            <person name="Ito T."/>
            <person name="Fujiyama A."/>
            <person name="Inagaki F."/>
            <person name="Takami H."/>
        </authorList>
    </citation>
    <scope>NUCLEOTIDE SEQUENCE</scope>
    <source>
        <strain evidence="1">Expedition CK06-06</strain>
    </source>
</reference>